<reference evidence="3" key="1">
    <citation type="journal article" date="2019" name="Int. J. Syst. Evol. Microbiol.">
        <title>The Global Catalogue of Microorganisms (GCM) 10K type strain sequencing project: providing services to taxonomists for standard genome sequencing and annotation.</title>
        <authorList>
            <consortium name="The Broad Institute Genomics Platform"/>
            <consortium name="The Broad Institute Genome Sequencing Center for Infectious Disease"/>
            <person name="Wu L."/>
            <person name="Ma J."/>
        </authorList>
    </citation>
    <scope>NUCLEOTIDE SEQUENCE [LARGE SCALE GENOMIC DNA]</scope>
    <source>
        <strain evidence="3">JCM 17543</strain>
    </source>
</reference>
<evidence type="ECO:0000313" key="2">
    <source>
        <dbReference type="EMBL" id="GAA3897619.1"/>
    </source>
</evidence>
<accession>A0ABP7LDY7</accession>
<feature type="region of interest" description="Disordered" evidence="1">
    <location>
        <begin position="76"/>
        <end position="102"/>
    </location>
</feature>
<sequence>MDAQPISANASSGKAGFKVILGRFVDRALLGDDAIGSLAVGGAGSSGGRTDVRDGGCECSLLLAVELLEVTALRLPSRSRPAEESAEARGKQRRRSPHALSV</sequence>
<dbReference type="EMBL" id="BAABBM010000001">
    <property type="protein sequence ID" value="GAA3897619.1"/>
    <property type="molecule type" value="Genomic_DNA"/>
</dbReference>
<protein>
    <submittedName>
        <fullName evidence="2">Uncharacterized protein</fullName>
    </submittedName>
</protein>
<feature type="compositionally biased region" description="Basic and acidic residues" evidence="1">
    <location>
        <begin position="80"/>
        <end position="90"/>
    </location>
</feature>
<keyword evidence="3" id="KW-1185">Reference proteome</keyword>
<gene>
    <name evidence="2" type="ORF">GCM10022276_15740</name>
</gene>
<evidence type="ECO:0000256" key="1">
    <source>
        <dbReference type="SAM" id="MobiDB-lite"/>
    </source>
</evidence>
<name>A0ABP7LDY7_9SPHN</name>
<evidence type="ECO:0000313" key="3">
    <source>
        <dbReference type="Proteomes" id="UP001500827"/>
    </source>
</evidence>
<dbReference type="Proteomes" id="UP001500827">
    <property type="component" value="Unassembled WGS sequence"/>
</dbReference>
<organism evidence="2 3">
    <name type="scientific">Sphingomonas limnosediminicola</name>
    <dbReference type="NCBI Taxonomy" id="940133"/>
    <lineage>
        <taxon>Bacteria</taxon>
        <taxon>Pseudomonadati</taxon>
        <taxon>Pseudomonadota</taxon>
        <taxon>Alphaproteobacteria</taxon>
        <taxon>Sphingomonadales</taxon>
        <taxon>Sphingomonadaceae</taxon>
        <taxon>Sphingomonas</taxon>
    </lineage>
</organism>
<comment type="caution">
    <text evidence="2">The sequence shown here is derived from an EMBL/GenBank/DDBJ whole genome shotgun (WGS) entry which is preliminary data.</text>
</comment>
<feature type="compositionally biased region" description="Basic residues" evidence="1">
    <location>
        <begin position="91"/>
        <end position="102"/>
    </location>
</feature>
<proteinExistence type="predicted"/>
<dbReference type="RefSeq" id="WP_344699128.1">
    <property type="nucleotide sequence ID" value="NZ_BAABBM010000001.1"/>
</dbReference>